<organism evidence="1 2">
    <name type="scientific">Gossypium stocksii</name>
    <dbReference type="NCBI Taxonomy" id="47602"/>
    <lineage>
        <taxon>Eukaryota</taxon>
        <taxon>Viridiplantae</taxon>
        <taxon>Streptophyta</taxon>
        <taxon>Embryophyta</taxon>
        <taxon>Tracheophyta</taxon>
        <taxon>Spermatophyta</taxon>
        <taxon>Magnoliopsida</taxon>
        <taxon>eudicotyledons</taxon>
        <taxon>Gunneridae</taxon>
        <taxon>Pentapetalae</taxon>
        <taxon>rosids</taxon>
        <taxon>malvids</taxon>
        <taxon>Malvales</taxon>
        <taxon>Malvaceae</taxon>
        <taxon>Malvoideae</taxon>
        <taxon>Gossypium</taxon>
    </lineage>
</organism>
<protein>
    <submittedName>
        <fullName evidence="1">Uncharacterized protein</fullName>
    </submittedName>
</protein>
<evidence type="ECO:0000313" key="2">
    <source>
        <dbReference type="Proteomes" id="UP000828251"/>
    </source>
</evidence>
<dbReference type="Proteomes" id="UP000828251">
    <property type="component" value="Unassembled WGS sequence"/>
</dbReference>
<name>A0A9D3UZD3_9ROSI</name>
<keyword evidence="2" id="KW-1185">Reference proteome</keyword>
<reference evidence="1 2" key="1">
    <citation type="journal article" date="2021" name="Plant Biotechnol. J.">
        <title>Multi-omics assisted identification of the key and species-specific regulatory components of drought-tolerant mechanisms in Gossypium stocksii.</title>
        <authorList>
            <person name="Yu D."/>
            <person name="Ke L."/>
            <person name="Zhang D."/>
            <person name="Wu Y."/>
            <person name="Sun Y."/>
            <person name="Mei J."/>
            <person name="Sun J."/>
            <person name="Sun Y."/>
        </authorList>
    </citation>
    <scope>NUCLEOTIDE SEQUENCE [LARGE SCALE GENOMIC DNA]</scope>
    <source>
        <strain evidence="2">cv. E1</strain>
        <tissue evidence="1">Leaf</tissue>
    </source>
</reference>
<gene>
    <name evidence="1" type="ORF">J1N35_030268</name>
</gene>
<dbReference type="EMBL" id="JAIQCV010000009">
    <property type="protein sequence ID" value="KAH1065281.1"/>
    <property type="molecule type" value="Genomic_DNA"/>
</dbReference>
<dbReference type="OrthoDB" id="10378470at2759"/>
<sequence length="145" mass="16473">MVENRGAMKGKKVSSMGFVNILKTRMAKVKLVVSDVLIKVEDTKDSLDEIKFEMRQPRDELKEKLMEELNGVIREALGELAQKNEALNALVKVMHREINKFKGELLSFKATKCGGMPIWSSYRVDVLKPKEFKGTSNAKKVNNFL</sequence>
<comment type="caution">
    <text evidence="1">The sequence shown here is derived from an EMBL/GenBank/DDBJ whole genome shotgun (WGS) entry which is preliminary data.</text>
</comment>
<dbReference type="AlphaFoldDB" id="A0A9D3UZD3"/>
<evidence type="ECO:0000313" key="1">
    <source>
        <dbReference type="EMBL" id="KAH1065281.1"/>
    </source>
</evidence>
<proteinExistence type="predicted"/>
<accession>A0A9D3UZD3</accession>